<keyword evidence="3" id="KW-1185">Reference proteome</keyword>
<sequence>MGSHTQSSSKESQSNATIPPDSVYTHCLKVFAYILWHSRHNPGAFSIRSRLLSVLLPTITLLLRPSQMPPSTIHSSDIAHLLSLAASSPASFKEATTQLDPSVREVLKMSIRNVVKGAAGSVQQSMKPQISLRLF</sequence>
<protein>
    <recommendedName>
        <fullName evidence="1">LAA1-like C-terminal TPR repeats domain-containing protein</fullName>
    </recommendedName>
</protein>
<evidence type="ECO:0000313" key="3">
    <source>
        <dbReference type="Proteomes" id="UP001195769"/>
    </source>
</evidence>
<organism evidence="2 3">
    <name type="scientific">Suillus fuscotomentosus</name>
    <dbReference type="NCBI Taxonomy" id="1912939"/>
    <lineage>
        <taxon>Eukaryota</taxon>
        <taxon>Fungi</taxon>
        <taxon>Dikarya</taxon>
        <taxon>Basidiomycota</taxon>
        <taxon>Agaricomycotina</taxon>
        <taxon>Agaricomycetes</taxon>
        <taxon>Agaricomycetidae</taxon>
        <taxon>Boletales</taxon>
        <taxon>Suillineae</taxon>
        <taxon>Suillaceae</taxon>
        <taxon>Suillus</taxon>
    </lineage>
</organism>
<dbReference type="RefSeq" id="XP_041218258.1">
    <property type="nucleotide sequence ID" value="XM_041369177.1"/>
</dbReference>
<dbReference type="AlphaFoldDB" id="A0AAD4DRR6"/>
<evidence type="ECO:0000259" key="1">
    <source>
        <dbReference type="Pfam" id="PF25808"/>
    </source>
</evidence>
<evidence type="ECO:0000313" key="2">
    <source>
        <dbReference type="EMBL" id="KAG1891782.1"/>
    </source>
</evidence>
<accession>A0AAD4DRR6</accession>
<feature type="domain" description="LAA1-like C-terminal TPR repeats" evidence="1">
    <location>
        <begin position="45"/>
        <end position="121"/>
    </location>
</feature>
<dbReference type="GeneID" id="64663475"/>
<gene>
    <name evidence="2" type="ORF">F5891DRAFT_1210795</name>
</gene>
<dbReference type="Pfam" id="PF25808">
    <property type="entry name" value="TPR_LAA1_C"/>
    <property type="match status" value="1"/>
</dbReference>
<reference evidence="2" key="1">
    <citation type="journal article" date="2020" name="New Phytol.">
        <title>Comparative genomics reveals dynamic genome evolution in host specialist ectomycorrhizal fungi.</title>
        <authorList>
            <person name="Lofgren L.A."/>
            <person name="Nguyen N.H."/>
            <person name="Vilgalys R."/>
            <person name="Ruytinx J."/>
            <person name="Liao H.L."/>
            <person name="Branco S."/>
            <person name="Kuo A."/>
            <person name="LaButti K."/>
            <person name="Lipzen A."/>
            <person name="Andreopoulos W."/>
            <person name="Pangilinan J."/>
            <person name="Riley R."/>
            <person name="Hundley H."/>
            <person name="Na H."/>
            <person name="Barry K."/>
            <person name="Grigoriev I.V."/>
            <person name="Stajich J.E."/>
            <person name="Kennedy P.G."/>
        </authorList>
    </citation>
    <scope>NUCLEOTIDE SEQUENCE</scope>
    <source>
        <strain evidence="2">FC203</strain>
    </source>
</reference>
<dbReference type="EMBL" id="JABBWK010000122">
    <property type="protein sequence ID" value="KAG1891782.1"/>
    <property type="molecule type" value="Genomic_DNA"/>
</dbReference>
<proteinExistence type="predicted"/>
<dbReference type="InterPro" id="IPR057981">
    <property type="entry name" value="TPR_LAA1-like_C"/>
</dbReference>
<comment type="caution">
    <text evidence="2">The sequence shown here is derived from an EMBL/GenBank/DDBJ whole genome shotgun (WGS) entry which is preliminary data.</text>
</comment>
<name>A0AAD4DRR6_9AGAM</name>
<dbReference type="Proteomes" id="UP001195769">
    <property type="component" value="Unassembled WGS sequence"/>
</dbReference>